<dbReference type="Gene3D" id="3.40.50.1820">
    <property type="entry name" value="alpha/beta hydrolase"/>
    <property type="match status" value="1"/>
</dbReference>
<proteinExistence type="predicted"/>
<gene>
    <name evidence="3" type="ORF">NS226_01025</name>
</gene>
<reference evidence="3 4" key="1">
    <citation type="journal article" date="2016" name="Front. Microbiol.">
        <title>Genomic Resource of Rice Seed Associated Bacteria.</title>
        <authorList>
            <person name="Midha S."/>
            <person name="Bansal K."/>
            <person name="Sharma S."/>
            <person name="Kumar N."/>
            <person name="Patil P.P."/>
            <person name="Chaudhry V."/>
            <person name="Patil P.B."/>
        </authorList>
    </citation>
    <scope>NUCLEOTIDE SEQUENCE [LARGE SCALE GENOMIC DNA]</scope>
    <source>
        <strain evidence="3 4">NS226</strain>
    </source>
</reference>
<dbReference type="InterPro" id="IPR011225">
    <property type="entry name" value="IV_sec_VirJ"/>
</dbReference>
<evidence type="ECO:0000259" key="2">
    <source>
        <dbReference type="Pfam" id="PF06057"/>
    </source>
</evidence>
<evidence type="ECO:0000313" key="4">
    <source>
        <dbReference type="Proteomes" id="UP000078272"/>
    </source>
</evidence>
<dbReference type="ESTHER" id="9rhiz-a0a175ree3">
    <property type="family name" value="VirJ"/>
</dbReference>
<dbReference type="PATRIC" id="fig|401562.3.peg.2556"/>
<name>A0A175REE3_9HYPH</name>
<comment type="caution">
    <text evidence="3">The sequence shown here is derived from an EMBL/GenBank/DDBJ whole genome shotgun (WGS) entry which is preliminary data.</text>
</comment>
<feature type="region of interest" description="Disordered" evidence="1">
    <location>
        <begin position="375"/>
        <end position="394"/>
    </location>
</feature>
<dbReference type="SUPFAM" id="SSF53474">
    <property type="entry name" value="alpha/beta-Hydrolases"/>
    <property type="match status" value="1"/>
</dbReference>
<accession>A0A175REE3</accession>
<protein>
    <recommendedName>
        <fullName evidence="2">Bacterial virulence domain-containing protein</fullName>
    </recommendedName>
</protein>
<organism evidence="3 4">
    <name type="scientific">Aureimonas ureilytica</name>
    <dbReference type="NCBI Taxonomy" id="401562"/>
    <lineage>
        <taxon>Bacteria</taxon>
        <taxon>Pseudomonadati</taxon>
        <taxon>Pseudomonadota</taxon>
        <taxon>Alphaproteobacteria</taxon>
        <taxon>Hyphomicrobiales</taxon>
        <taxon>Aurantimonadaceae</taxon>
        <taxon>Aureimonas</taxon>
    </lineage>
</organism>
<dbReference type="STRING" id="401562.NS365_10725"/>
<dbReference type="Pfam" id="PF06057">
    <property type="entry name" value="VirJ"/>
    <property type="match status" value="1"/>
</dbReference>
<dbReference type="Proteomes" id="UP000078272">
    <property type="component" value="Unassembled WGS sequence"/>
</dbReference>
<feature type="domain" description="Bacterial virulence" evidence="2">
    <location>
        <begin position="188"/>
        <end position="372"/>
    </location>
</feature>
<dbReference type="PIRSF" id="PIRSF029063">
    <property type="entry name" value="IV_sec_VirJ"/>
    <property type="match status" value="1"/>
</dbReference>
<evidence type="ECO:0000256" key="1">
    <source>
        <dbReference type="SAM" id="MobiDB-lite"/>
    </source>
</evidence>
<sequence>MVNKGEIVLPVDITRWRAGLEAQIDKGDDCIYLGSDIEGIAKEALRALDLQTYFHPVVIGRGVGGTLAYAAVADTPPATMAGGVALDAAPSARSKLPICKGAIPTSVGKGGYAYDRDADLIQPFVFISPDGHSSDLSPSAPYRAANIVAKDPALAMDAVAQAAVNISQADNSALPIIISKPQGEPTAIALFVSGDGGWRDLDKTIGDWLTEHGVEVIGVDALRYFWSEKTPEQMATDIETILGKANPKAGVPVALLGYSFGADTLPFAYPKLPQIWADRIDLLGLLAPSQHTGFQISVGGWLGMATGDQDVVKALEAVPISKILCIYGTEDEADTACLAPALADAARVAIEGGHHFDGDYEMLAERLLQAIQHGPQAAIPTPQPEPETDAAPKP</sequence>
<dbReference type="InterPro" id="IPR029058">
    <property type="entry name" value="AB_hydrolase_fold"/>
</dbReference>
<dbReference type="AlphaFoldDB" id="A0A175REE3"/>
<evidence type="ECO:0000313" key="3">
    <source>
        <dbReference type="EMBL" id="KTQ98478.1"/>
    </source>
</evidence>
<dbReference type="InterPro" id="IPR010333">
    <property type="entry name" value="VirJ"/>
</dbReference>
<dbReference type="EMBL" id="LDPZ01000003">
    <property type="protein sequence ID" value="KTQ98478.1"/>
    <property type="molecule type" value="Genomic_DNA"/>
</dbReference>